<keyword evidence="2" id="KW-0732">Signal</keyword>
<dbReference type="GO" id="GO:0008081">
    <property type="term" value="F:phosphoric diester hydrolase activity"/>
    <property type="evidence" value="ECO:0007669"/>
    <property type="project" value="InterPro"/>
</dbReference>
<dbReference type="PANTHER" id="PTHR13593:SF140">
    <property type="entry name" value="PLC-LIKE PHOSPHODIESTERASE"/>
    <property type="match status" value="1"/>
</dbReference>
<dbReference type="GO" id="GO:0006629">
    <property type="term" value="P:lipid metabolic process"/>
    <property type="evidence" value="ECO:0007669"/>
    <property type="project" value="InterPro"/>
</dbReference>
<dbReference type="SUPFAM" id="SSF51695">
    <property type="entry name" value="PLC-like phosphodiesterases"/>
    <property type="match status" value="1"/>
</dbReference>
<evidence type="ECO:0000313" key="3">
    <source>
        <dbReference type="EMBL" id="KAF1960272.1"/>
    </source>
</evidence>
<evidence type="ECO:0000256" key="2">
    <source>
        <dbReference type="SAM" id="SignalP"/>
    </source>
</evidence>
<dbReference type="PANTHER" id="PTHR13593">
    <property type="match status" value="1"/>
</dbReference>
<accession>A0A6A5U8V8</accession>
<dbReference type="Pfam" id="PF26146">
    <property type="entry name" value="PI-PLC_X"/>
    <property type="match status" value="1"/>
</dbReference>
<name>A0A6A5U8V8_9PLEO</name>
<dbReference type="EMBL" id="ML976983">
    <property type="protein sequence ID" value="KAF1960272.1"/>
    <property type="molecule type" value="Genomic_DNA"/>
</dbReference>
<dbReference type="InterPro" id="IPR017946">
    <property type="entry name" value="PLC-like_Pdiesterase_TIM-brl"/>
</dbReference>
<reference evidence="3" key="1">
    <citation type="journal article" date="2020" name="Stud. Mycol.">
        <title>101 Dothideomycetes genomes: a test case for predicting lifestyles and emergence of pathogens.</title>
        <authorList>
            <person name="Haridas S."/>
            <person name="Albert R."/>
            <person name="Binder M."/>
            <person name="Bloem J."/>
            <person name="Labutti K."/>
            <person name="Salamov A."/>
            <person name="Andreopoulos B."/>
            <person name="Baker S."/>
            <person name="Barry K."/>
            <person name="Bills G."/>
            <person name="Bluhm B."/>
            <person name="Cannon C."/>
            <person name="Castanera R."/>
            <person name="Culley D."/>
            <person name="Daum C."/>
            <person name="Ezra D."/>
            <person name="Gonzalez J."/>
            <person name="Henrissat B."/>
            <person name="Kuo A."/>
            <person name="Liang C."/>
            <person name="Lipzen A."/>
            <person name="Lutzoni F."/>
            <person name="Magnuson J."/>
            <person name="Mondo S."/>
            <person name="Nolan M."/>
            <person name="Ohm R."/>
            <person name="Pangilinan J."/>
            <person name="Park H.-J."/>
            <person name="Ramirez L."/>
            <person name="Alfaro M."/>
            <person name="Sun H."/>
            <person name="Tritt A."/>
            <person name="Yoshinaga Y."/>
            <person name="Zwiers L.-H."/>
            <person name="Turgeon B."/>
            <person name="Goodwin S."/>
            <person name="Spatafora J."/>
            <person name="Crous P."/>
            <person name="Grigoriev I."/>
        </authorList>
    </citation>
    <scope>NUCLEOTIDE SEQUENCE</scope>
    <source>
        <strain evidence="3">CBS 675.92</strain>
    </source>
</reference>
<protein>
    <submittedName>
        <fullName evidence="3">PLC-like phosphodiesterase</fullName>
    </submittedName>
</protein>
<dbReference type="Gene3D" id="3.20.20.190">
    <property type="entry name" value="Phosphatidylinositol (PI) phosphodiesterase"/>
    <property type="match status" value="1"/>
</dbReference>
<feature type="chain" id="PRO_5025384858" evidence="2">
    <location>
        <begin position="20"/>
        <end position="437"/>
    </location>
</feature>
<feature type="compositionally biased region" description="Low complexity" evidence="1">
    <location>
        <begin position="88"/>
        <end position="102"/>
    </location>
</feature>
<dbReference type="AlphaFoldDB" id="A0A6A5U8V8"/>
<dbReference type="Proteomes" id="UP000800035">
    <property type="component" value="Unassembled WGS sequence"/>
</dbReference>
<feature type="region of interest" description="Disordered" evidence="1">
    <location>
        <begin position="82"/>
        <end position="102"/>
    </location>
</feature>
<evidence type="ECO:0000256" key="1">
    <source>
        <dbReference type="SAM" id="MobiDB-lite"/>
    </source>
</evidence>
<keyword evidence="4" id="KW-1185">Reference proteome</keyword>
<organism evidence="3 4">
    <name type="scientific">Byssothecium circinans</name>
    <dbReference type="NCBI Taxonomy" id="147558"/>
    <lineage>
        <taxon>Eukaryota</taxon>
        <taxon>Fungi</taxon>
        <taxon>Dikarya</taxon>
        <taxon>Ascomycota</taxon>
        <taxon>Pezizomycotina</taxon>
        <taxon>Dothideomycetes</taxon>
        <taxon>Pleosporomycetidae</taxon>
        <taxon>Pleosporales</taxon>
        <taxon>Massarineae</taxon>
        <taxon>Massarinaceae</taxon>
        <taxon>Byssothecium</taxon>
    </lineage>
</organism>
<gene>
    <name evidence="3" type="ORF">CC80DRAFT_289829</name>
</gene>
<sequence length="437" mass="47581">MKNIFLHLIPLASLTLAQSSSESIVTISGSARRLTSGEYGNPVTISTIVPSSYATLTSSAALSGSTRLPNSTISTTELSKIVGGGGTRTSNGTATGTANNARPSNTQPCNNYAEFCSRKYSNITEVCAHNSPFVRERNVQSNQQYGVTQQLNDGIRVLQGQAHFINNTLYYCHTSCDLLNAGTVESYLAEVVAWLERNPFEVVTIIFGNYDFQAQGSDGKPLVTSRTFVDPVEKSGLMQYIYQPPATAMRVNDWPTLGEMIISGKRVVTFIDYNFDTDAVPWMLWEFYNIWETPFSPTNFSFPCTIGRPEGIGEHQARSMMYMANHNLNVEIAIAGISLLAPNVADLQRTNGVEGDGSLGLMANQCAKIWGRPPNFLLVDYYNYGIPNGSVFEVAARANNVTYTRECCGTASLGAILIRPATAWFALAVTVGAVIML</sequence>
<evidence type="ECO:0000313" key="4">
    <source>
        <dbReference type="Proteomes" id="UP000800035"/>
    </source>
</evidence>
<dbReference type="InterPro" id="IPR051057">
    <property type="entry name" value="PI-PLC_domain"/>
</dbReference>
<proteinExistence type="predicted"/>
<feature type="signal peptide" evidence="2">
    <location>
        <begin position="1"/>
        <end position="19"/>
    </location>
</feature>
<dbReference type="OrthoDB" id="7984201at2759"/>